<comment type="caution">
    <text evidence="1">The sequence shown here is derived from an EMBL/GenBank/DDBJ whole genome shotgun (WGS) entry which is preliminary data.</text>
</comment>
<dbReference type="RefSeq" id="WP_174474567.1">
    <property type="nucleotide sequence ID" value="NZ_JAGINN010000026.1"/>
</dbReference>
<reference evidence="1 2" key="1">
    <citation type="submission" date="2019-10" db="EMBL/GenBank/DDBJ databases">
        <title>Genome sequence of Azospirillum melinis.</title>
        <authorList>
            <person name="Ambrosini A."/>
            <person name="Sant'Anna F.H."/>
            <person name="Cassan F.D."/>
            <person name="Souza E.M."/>
            <person name="Passaglia L.M.P."/>
        </authorList>
    </citation>
    <scope>NUCLEOTIDE SEQUENCE [LARGE SCALE GENOMIC DNA]</scope>
    <source>
        <strain evidence="1 2">TMCY0552</strain>
    </source>
</reference>
<evidence type="ECO:0000313" key="1">
    <source>
        <dbReference type="EMBL" id="NUB03694.1"/>
    </source>
</evidence>
<keyword evidence="2" id="KW-1185">Reference proteome</keyword>
<name>A0ABX2KKP7_9PROT</name>
<gene>
    <name evidence="1" type="ORF">GBZ48_31250</name>
</gene>
<protein>
    <submittedName>
        <fullName evidence="1">2OG-Fe(II) oxygenase</fullName>
    </submittedName>
</protein>
<evidence type="ECO:0000313" key="2">
    <source>
        <dbReference type="Proteomes" id="UP000605086"/>
    </source>
</evidence>
<dbReference type="Proteomes" id="UP000605086">
    <property type="component" value="Unassembled WGS sequence"/>
</dbReference>
<organism evidence="1 2">
    <name type="scientific">Azospirillum melinis</name>
    <dbReference type="NCBI Taxonomy" id="328839"/>
    <lineage>
        <taxon>Bacteria</taxon>
        <taxon>Pseudomonadati</taxon>
        <taxon>Pseudomonadota</taxon>
        <taxon>Alphaproteobacteria</taxon>
        <taxon>Rhodospirillales</taxon>
        <taxon>Azospirillaceae</taxon>
        <taxon>Azospirillum</taxon>
    </lineage>
</organism>
<accession>A0ABX2KKP7</accession>
<proteinExistence type="predicted"/>
<dbReference type="EMBL" id="WHOS01000071">
    <property type="protein sequence ID" value="NUB03694.1"/>
    <property type="molecule type" value="Genomic_DNA"/>
</dbReference>
<sequence length="124" mass="14317">MAWLRWDRGRQENGGRDYFKMLLARSARLRFDCYLLRYPTTSGLDEHVDPAPDGFEHHRVNIILRQPASGGLFLCDEAIIDRPRIKYFRPDLHPHRVTEGVGERLVLSFGWLRKAPGTGKSGEI</sequence>